<protein>
    <submittedName>
        <fullName evidence="6">Flavin reductase family protein</fullName>
    </submittedName>
</protein>
<dbReference type="EMBL" id="WJNG01000015">
    <property type="protein sequence ID" value="MRH44272.1"/>
    <property type="molecule type" value="Genomic_DNA"/>
</dbReference>
<dbReference type="Pfam" id="PF01613">
    <property type="entry name" value="Flavin_Reduct"/>
    <property type="match status" value="1"/>
</dbReference>
<dbReference type="GO" id="GO:0016646">
    <property type="term" value="F:oxidoreductase activity, acting on the CH-NH group of donors, NAD or NADP as acceptor"/>
    <property type="evidence" value="ECO:0007669"/>
    <property type="project" value="UniProtKB-ARBA"/>
</dbReference>
<dbReference type="SUPFAM" id="SSF50475">
    <property type="entry name" value="FMN-binding split barrel"/>
    <property type="match status" value="1"/>
</dbReference>
<dbReference type="Proteomes" id="UP000799092">
    <property type="component" value="Unassembled WGS sequence"/>
</dbReference>
<dbReference type="RefSeq" id="WP_153737878.1">
    <property type="nucleotide sequence ID" value="NZ_WJNG01000015.1"/>
</dbReference>
<dbReference type="InterPro" id="IPR012349">
    <property type="entry name" value="Split_barrel_FMN-bd"/>
</dbReference>
<comment type="caution">
    <text evidence="6">The sequence shown here is derived from an EMBL/GenBank/DDBJ whole genome shotgun (WGS) entry which is preliminary data.</text>
</comment>
<dbReference type="OrthoDB" id="9794638at2"/>
<dbReference type="PANTHER" id="PTHR33798:SF5">
    <property type="entry name" value="FLAVIN REDUCTASE LIKE DOMAIN-CONTAINING PROTEIN"/>
    <property type="match status" value="1"/>
</dbReference>
<evidence type="ECO:0000256" key="3">
    <source>
        <dbReference type="ARBA" id="ARBA00022643"/>
    </source>
</evidence>
<dbReference type="AlphaFoldDB" id="A0A6A8DST7"/>
<comment type="similarity">
    <text evidence="4">Belongs to the flavoredoxin family.</text>
</comment>
<name>A0A6A8DST7_9BACI</name>
<dbReference type="PANTHER" id="PTHR33798">
    <property type="entry name" value="FLAVOPROTEIN OXYGENASE"/>
    <property type="match status" value="1"/>
</dbReference>
<dbReference type="Gene3D" id="2.30.110.10">
    <property type="entry name" value="Electron Transport, Fmn-binding Protein, Chain A"/>
    <property type="match status" value="1"/>
</dbReference>
<comment type="cofactor">
    <cofactor evidence="1">
        <name>FMN</name>
        <dbReference type="ChEBI" id="CHEBI:58210"/>
    </cofactor>
</comment>
<dbReference type="GO" id="GO:0010181">
    <property type="term" value="F:FMN binding"/>
    <property type="evidence" value="ECO:0007669"/>
    <property type="project" value="InterPro"/>
</dbReference>
<feature type="domain" description="Flavin reductase like" evidence="5">
    <location>
        <begin position="19"/>
        <end position="169"/>
    </location>
</feature>
<proteinExistence type="inferred from homology"/>
<keyword evidence="2" id="KW-0285">Flavoprotein</keyword>
<reference evidence="6" key="1">
    <citation type="submission" date="2019-11" db="EMBL/GenBank/DDBJ databases">
        <authorList>
            <person name="Li J."/>
        </authorList>
    </citation>
    <scope>NUCLEOTIDE SEQUENCE</scope>
    <source>
        <strain evidence="6">B6B</strain>
    </source>
</reference>
<sequence>MIIDQKQFKDHDMSKLVKGAVVPRPIAWVSTVDENGNDNIAPFSFFTVASMDPITFCFSVASAKERTNGEKDTLLNIKQTGNFVINIVNETLANKMYLSSKPYQFSDDEFDKAGIKKATSNLVKSSRVSEAPVSMECELDQIVTVGEGYLILGRLVCYHIQDDIRMDNDKVDPEKLNVIGRMAGDYTYIRDFFELPNPRFDKGD</sequence>
<dbReference type="SMART" id="SM00903">
    <property type="entry name" value="Flavin_Reduct"/>
    <property type="match status" value="1"/>
</dbReference>
<evidence type="ECO:0000256" key="4">
    <source>
        <dbReference type="ARBA" id="ARBA00038054"/>
    </source>
</evidence>
<evidence type="ECO:0000256" key="2">
    <source>
        <dbReference type="ARBA" id="ARBA00022630"/>
    </source>
</evidence>
<keyword evidence="7" id="KW-1185">Reference proteome</keyword>
<keyword evidence="3" id="KW-0288">FMN</keyword>
<dbReference type="InterPro" id="IPR002563">
    <property type="entry name" value="Flavin_Rdtase-like_dom"/>
</dbReference>
<organism evidence="6 7">
    <name type="scientific">Aquibacillus halophilus</name>
    <dbReference type="NCBI Taxonomy" id="930132"/>
    <lineage>
        <taxon>Bacteria</taxon>
        <taxon>Bacillati</taxon>
        <taxon>Bacillota</taxon>
        <taxon>Bacilli</taxon>
        <taxon>Bacillales</taxon>
        <taxon>Bacillaceae</taxon>
        <taxon>Aquibacillus</taxon>
    </lineage>
</organism>
<gene>
    <name evidence="6" type="ORF">GH741_16635</name>
</gene>
<evidence type="ECO:0000313" key="6">
    <source>
        <dbReference type="EMBL" id="MRH44272.1"/>
    </source>
</evidence>
<evidence type="ECO:0000256" key="1">
    <source>
        <dbReference type="ARBA" id="ARBA00001917"/>
    </source>
</evidence>
<evidence type="ECO:0000259" key="5">
    <source>
        <dbReference type="SMART" id="SM00903"/>
    </source>
</evidence>
<evidence type="ECO:0000313" key="7">
    <source>
        <dbReference type="Proteomes" id="UP000799092"/>
    </source>
</evidence>
<accession>A0A6A8DST7</accession>